<comment type="caution">
    <text evidence="2">The sequence shown here is derived from an EMBL/GenBank/DDBJ whole genome shotgun (WGS) entry which is preliminary data.</text>
</comment>
<dbReference type="Proteomes" id="UP001199106">
    <property type="component" value="Unassembled WGS sequence"/>
</dbReference>
<organism evidence="2 3">
    <name type="scientific">Alternaria panax</name>
    <dbReference type="NCBI Taxonomy" id="48097"/>
    <lineage>
        <taxon>Eukaryota</taxon>
        <taxon>Fungi</taxon>
        <taxon>Dikarya</taxon>
        <taxon>Ascomycota</taxon>
        <taxon>Pezizomycotina</taxon>
        <taxon>Dothideomycetes</taxon>
        <taxon>Pleosporomycetidae</taxon>
        <taxon>Pleosporales</taxon>
        <taxon>Pleosporineae</taxon>
        <taxon>Pleosporaceae</taxon>
        <taxon>Alternaria</taxon>
        <taxon>Alternaria sect. Panax</taxon>
    </lineage>
</organism>
<sequence length="659" mass="73608">MSAERVDLAAEVVQSLRTDVGVTGHAHPSASSVSLDETGHQYVERFLANVVFDVELCGLALHSNASPSDMHCPRLRRSESKQQAIDHLDVVSCWKGISNAQALELTLWERLFQTCLASQVENDLRRRTIVQLSKVRDGVEDNGLLPSLLQSLPSEESRLIEVNLPDLIRDIIGAFYSDHSSQTAGRNFRWSLGSSDLPGFIYNYIATQDCFMRSSERLYLSAEVTIDYSTVPVVTVIARLRWQPPDVRFRPTPSQLGLRGQYIIAPYREPDSSSYNRFPENVEYTVMRSTSMIQWDIFGEVFRAQAPDSPTTSETLVQASIVTQFPDNVRFERVSRYIVRVEVVNTLQVDEMQDKYRPQTKDISTPHMPPYTGMSCLETGPLRKIRQHRDLQAGLSEASRKHRPDTPKKRKALLRTTSYDGVSTAELVHDESGTCLKRPKLELLRDTDVHAALVDLQNDQTAVEECKAMLEALETFRRHVESRTASTERLPSEVALRLHVAVAPALHLVYAAIKEELSTLKDLKGDDCHTPVKGKGIPVIPVGQMPTSPETPMEPDSRYCSASESASHTSDFDITKPIVGTSSARPLHSAELSQDEIQKNYREFEEIAKRRKSDPTTASSCDVGDMDFERIFLEDSEVEGVSGVSGLSDGIDGLMVGEV</sequence>
<evidence type="ECO:0000313" key="2">
    <source>
        <dbReference type="EMBL" id="KAG9193470.1"/>
    </source>
</evidence>
<gene>
    <name evidence="2" type="ORF">G6011_03505</name>
</gene>
<evidence type="ECO:0000256" key="1">
    <source>
        <dbReference type="SAM" id="MobiDB-lite"/>
    </source>
</evidence>
<dbReference type="EMBL" id="JAANER010000002">
    <property type="protein sequence ID" value="KAG9193470.1"/>
    <property type="molecule type" value="Genomic_DNA"/>
</dbReference>
<feature type="region of interest" description="Disordered" evidence="1">
    <location>
        <begin position="534"/>
        <end position="566"/>
    </location>
</feature>
<name>A0AAD4IF68_9PLEO</name>
<keyword evidence="3" id="KW-1185">Reference proteome</keyword>
<evidence type="ECO:0000313" key="3">
    <source>
        <dbReference type="Proteomes" id="UP001199106"/>
    </source>
</evidence>
<dbReference type="AlphaFoldDB" id="A0AAD4IF68"/>
<protein>
    <submittedName>
        <fullName evidence="2">Uncharacterized protein</fullName>
    </submittedName>
</protein>
<accession>A0AAD4IF68</accession>
<proteinExistence type="predicted"/>
<reference evidence="2" key="1">
    <citation type="submission" date="2021-07" db="EMBL/GenBank/DDBJ databases">
        <title>Genome Resource of American Ginseng Black Spot Pathogen Alternaria panax.</title>
        <authorList>
            <person name="Qiu C."/>
            <person name="Wang W."/>
            <person name="Liu Z."/>
        </authorList>
    </citation>
    <scope>NUCLEOTIDE SEQUENCE</scope>
    <source>
        <strain evidence="2">BNCC115425</strain>
    </source>
</reference>